<dbReference type="PANTHER" id="PTHR33053:SF24">
    <property type="entry name" value="TRANSPOSASE DOMAIN-CONTAINING PROTEIN"/>
    <property type="match status" value="1"/>
</dbReference>
<dbReference type="VEuPathDB" id="VectorBase:ISCW012795"/>
<sequence>IALSFNVDGLPISKSSKMQLWPIQCIVVWHGNKAAPFVGGFAGPSKPASANDFLTPLVGELRKLMSHGMNFKGQTIAVSVKSFVCDAPARSFVYNMKVYMGYSGCPKCVAEGAYSNNRVVYPSGISTLRTDNSFRRQTDPDYHHGVSVLKLLPIDCVRSAPLDYMHLLCLGVTKKLLSLWLGGPLDVRLGPADRRRLSE</sequence>
<reference evidence="2" key="2">
    <citation type="submission" date="2020-05" db="UniProtKB">
        <authorList>
            <consortium name="EnsemblMetazoa"/>
        </authorList>
    </citation>
    <scope>IDENTIFICATION</scope>
    <source>
        <strain evidence="2">wikel</strain>
    </source>
</reference>
<evidence type="ECO:0000313" key="3">
    <source>
        <dbReference type="Proteomes" id="UP000001555"/>
    </source>
</evidence>
<dbReference type="HOGENOM" id="CLU_004416_2_1_1"/>
<dbReference type="PaxDb" id="6945-B7QC24"/>
<dbReference type="PANTHER" id="PTHR33053">
    <property type="entry name" value="PROTEIN, PUTATIVE-RELATED"/>
    <property type="match status" value="1"/>
</dbReference>
<evidence type="ECO:0000313" key="2">
    <source>
        <dbReference type="EnsemblMetazoa" id="ISCW012795-PA"/>
    </source>
</evidence>
<proteinExistence type="predicted"/>
<feature type="non-terminal residue" evidence="1">
    <location>
        <position position="199"/>
    </location>
</feature>
<name>B7QC24_IXOSC</name>
<dbReference type="EnsemblMetazoa" id="ISCW012795-RA">
    <property type="protein sequence ID" value="ISCW012795-PA"/>
    <property type="gene ID" value="ISCW012795"/>
</dbReference>
<keyword evidence="3" id="KW-1185">Reference proteome</keyword>
<organism>
    <name type="scientific">Ixodes scapularis</name>
    <name type="common">Black-legged tick</name>
    <name type="synonym">Deer tick</name>
    <dbReference type="NCBI Taxonomy" id="6945"/>
    <lineage>
        <taxon>Eukaryota</taxon>
        <taxon>Metazoa</taxon>
        <taxon>Ecdysozoa</taxon>
        <taxon>Arthropoda</taxon>
        <taxon>Chelicerata</taxon>
        <taxon>Arachnida</taxon>
        <taxon>Acari</taxon>
        <taxon>Parasitiformes</taxon>
        <taxon>Ixodida</taxon>
        <taxon>Ixodoidea</taxon>
        <taxon>Ixodidae</taxon>
        <taxon>Ixodinae</taxon>
        <taxon>Ixodes</taxon>
    </lineage>
</organism>
<evidence type="ECO:0000313" key="1">
    <source>
        <dbReference type="EMBL" id="EEC16396.1"/>
    </source>
</evidence>
<gene>
    <name evidence="1" type="ORF">IscW_ISCW012795</name>
</gene>
<dbReference type="EMBL" id="ABJB010720057">
    <property type="status" value="NOT_ANNOTATED_CDS"/>
    <property type="molecule type" value="Genomic_DNA"/>
</dbReference>
<dbReference type="VEuPathDB" id="VectorBase:ISCI012795"/>
<dbReference type="InParanoid" id="B7QC24"/>
<dbReference type="EMBL" id="DS904131">
    <property type="protein sequence ID" value="EEC16396.1"/>
    <property type="molecule type" value="Genomic_DNA"/>
</dbReference>
<protein>
    <submittedName>
        <fullName evidence="1 2">Uncharacterized protein</fullName>
    </submittedName>
</protein>
<dbReference type="Proteomes" id="UP000001555">
    <property type="component" value="Unassembled WGS sequence"/>
</dbReference>
<accession>B7QC24</accession>
<dbReference type="STRING" id="6945.B7QC24"/>
<feature type="non-terminal residue" evidence="1">
    <location>
        <position position="1"/>
    </location>
</feature>
<reference evidence="1 3" key="1">
    <citation type="submission" date="2008-03" db="EMBL/GenBank/DDBJ databases">
        <title>Annotation of Ixodes scapularis.</title>
        <authorList>
            <consortium name="Ixodes scapularis Genome Project Consortium"/>
            <person name="Caler E."/>
            <person name="Hannick L.I."/>
            <person name="Bidwell S."/>
            <person name="Joardar V."/>
            <person name="Thiagarajan M."/>
            <person name="Amedeo P."/>
            <person name="Galinsky K.J."/>
            <person name="Schobel S."/>
            <person name="Inman J."/>
            <person name="Hostetler J."/>
            <person name="Miller J."/>
            <person name="Hammond M."/>
            <person name="Megy K."/>
            <person name="Lawson D."/>
            <person name="Kodira C."/>
            <person name="Sutton G."/>
            <person name="Meyer J."/>
            <person name="Hill C.A."/>
            <person name="Birren B."/>
            <person name="Nene V."/>
            <person name="Collins F."/>
            <person name="Alarcon-Chaidez F."/>
            <person name="Wikel S."/>
            <person name="Strausberg R."/>
        </authorList>
    </citation>
    <scope>NUCLEOTIDE SEQUENCE [LARGE SCALE GENOMIC DNA]</scope>
    <source>
        <strain evidence="3">Wikel</strain>
        <strain evidence="1">Wikel colony</strain>
    </source>
</reference>
<dbReference type="AlphaFoldDB" id="B7QC24"/>